<dbReference type="Proteomes" id="UP001595956">
    <property type="component" value="Unassembled WGS sequence"/>
</dbReference>
<sequence length="221" mass="23401">MTIQVPQPAGRTDAGRLVAHHEPRPLLAAVTISLKVLVVLAMIRVATDPDWANLDGKAPVARAILFPVVVLALPTLWAVTRRSDAYPWVADLLVTLTVFGDVVGNRLDLYDAVTWFDDAMHLANAAMVSAAYVVLTVARPASPAGVAHTAVAAGLTASLAWELFEYGSFLTRSTEWSTAYSDTVGDLTLGWLGSVLAAAVLVIARRGSSGTGGLLSRTLRK</sequence>
<feature type="transmembrane region" description="Helical" evidence="1">
    <location>
        <begin position="59"/>
        <end position="79"/>
    </location>
</feature>
<dbReference type="EMBL" id="JBHSMD010000011">
    <property type="protein sequence ID" value="MFC5495790.1"/>
    <property type="molecule type" value="Genomic_DNA"/>
</dbReference>
<evidence type="ECO:0000313" key="2">
    <source>
        <dbReference type="EMBL" id="MFC5495790.1"/>
    </source>
</evidence>
<organism evidence="2 3">
    <name type="scientific">Nocardioides caricicola</name>
    <dbReference type="NCBI Taxonomy" id="634770"/>
    <lineage>
        <taxon>Bacteria</taxon>
        <taxon>Bacillati</taxon>
        <taxon>Actinomycetota</taxon>
        <taxon>Actinomycetes</taxon>
        <taxon>Propionibacteriales</taxon>
        <taxon>Nocardioidaceae</taxon>
        <taxon>Nocardioides</taxon>
    </lineage>
</organism>
<feature type="transmembrane region" description="Helical" evidence="1">
    <location>
        <begin position="119"/>
        <end position="138"/>
    </location>
</feature>
<feature type="transmembrane region" description="Helical" evidence="1">
    <location>
        <begin position="184"/>
        <end position="204"/>
    </location>
</feature>
<keyword evidence="3" id="KW-1185">Reference proteome</keyword>
<evidence type="ECO:0008006" key="4">
    <source>
        <dbReference type="Google" id="ProtNLM"/>
    </source>
</evidence>
<accession>A0ABW0N772</accession>
<feature type="transmembrane region" description="Helical" evidence="1">
    <location>
        <begin position="26"/>
        <end position="47"/>
    </location>
</feature>
<proteinExistence type="predicted"/>
<feature type="transmembrane region" description="Helical" evidence="1">
    <location>
        <begin position="86"/>
        <end position="107"/>
    </location>
</feature>
<name>A0ABW0N772_9ACTN</name>
<keyword evidence="1" id="KW-0812">Transmembrane</keyword>
<keyword evidence="1" id="KW-1133">Transmembrane helix</keyword>
<dbReference type="Pfam" id="PF09997">
    <property type="entry name" value="DUF2238"/>
    <property type="match status" value="1"/>
</dbReference>
<gene>
    <name evidence="2" type="ORF">ACFPKY_21975</name>
</gene>
<comment type="caution">
    <text evidence="2">The sequence shown here is derived from an EMBL/GenBank/DDBJ whole genome shotgun (WGS) entry which is preliminary data.</text>
</comment>
<reference evidence="3" key="1">
    <citation type="journal article" date="2019" name="Int. J. Syst. Evol. Microbiol.">
        <title>The Global Catalogue of Microorganisms (GCM) 10K type strain sequencing project: providing services to taxonomists for standard genome sequencing and annotation.</title>
        <authorList>
            <consortium name="The Broad Institute Genomics Platform"/>
            <consortium name="The Broad Institute Genome Sequencing Center for Infectious Disease"/>
            <person name="Wu L."/>
            <person name="Ma J."/>
        </authorList>
    </citation>
    <scope>NUCLEOTIDE SEQUENCE [LARGE SCALE GENOMIC DNA]</scope>
    <source>
        <strain evidence="3">KACC 13778</strain>
    </source>
</reference>
<keyword evidence="1" id="KW-0472">Membrane</keyword>
<feature type="transmembrane region" description="Helical" evidence="1">
    <location>
        <begin position="145"/>
        <end position="164"/>
    </location>
</feature>
<evidence type="ECO:0000256" key="1">
    <source>
        <dbReference type="SAM" id="Phobius"/>
    </source>
</evidence>
<dbReference type="InterPro" id="IPR014509">
    <property type="entry name" value="YjdF-like"/>
</dbReference>
<evidence type="ECO:0000313" key="3">
    <source>
        <dbReference type="Proteomes" id="UP001595956"/>
    </source>
</evidence>
<dbReference type="RefSeq" id="WP_345182368.1">
    <property type="nucleotide sequence ID" value="NZ_BAABFQ010000010.1"/>
</dbReference>
<protein>
    <recommendedName>
        <fullName evidence="4">DUF2238 domain-containing protein</fullName>
    </recommendedName>
</protein>